<evidence type="ECO:0000256" key="4">
    <source>
        <dbReference type="ARBA" id="ARBA00023163"/>
    </source>
</evidence>
<evidence type="ECO:0000256" key="3">
    <source>
        <dbReference type="ARBA" id="ARBA00022478"/>
    </source>
</evidence>
<evidence type="ECO:0000313" key="7">
    <source>
        <dbReference type="EMBL" id="AFK41205.1"/>
    </source>
</evidence>
<dbReference type="Pfam" id="PF06870">
    <property type="entry name" value="RNA_pol_I_A49"/>
    <property type="match status" value="1"/>
</dbReference>
<feature type="compositionally biased region" description="Basic and acidic residues" evidence="6">
    <location>
        <begin position="100"/>
        <end position="127"/>
    </location>
</feature>
<dbReference type="GO" id="GO:0006351">
    <property type="term" value="P:DNA-templated transcription"/>
    <property type="evidence" value="ECO:0007669"/>
    <property type="project" value="InterPro"/>
</dbReference>
<comment type="similarity">
    <text evidence="2">Belongs to the eukaryotic RPA49/POLR1E RNA polymerase subunit family.</text>
</comment>
<comment type="subcellular location">
    <subcellularLocation>
        <location evidence="1">Nucleus</location>
        <location evidence="1">Nucleolus</location>
    </subcellularLocation>
</comment>
<proteinExistence type="evidence at transcript level"/>
<accession>I3SLR3</accession>
<organism evidence="7">
    <name type="scientific">Lotus japonicus</name>
    <name type="common">Lotus corniculatus var. japonicus</name>
    <dbReference type="NCBI Taxonomy" id="34305"/>
    <lineage>
        <taxon>Eukaryota</taxon>
        <taxon>Viridiplantae</taxon>
        <taxon>Streptophyta</taxon>
        <taxon>Embryophyta</taxon>
        <taxon>Tracheophyta</taxon>
        <taxon>Spermatophyta</taxon>
        <taxon>Magnoliopsida</taxon>
        <taxon>eudicotyledons</taxon>
        <taxon>Gunneridae</taxon>
        <taxon>Pentapetalae</taxon>
        <taxon>rosids</taxon>
        <taxon>fabids</taxon>
        <taxon>Fabales</taxon>
        <taxon>Fabaceae</taxon>
        <taxon>Papilionoideae</taxon>
        <taxon>50 kb inversion clade</taxon>
        <taxon>NPAAA clade</taxon>
        <taxon>Hologalegina</taxon>
        <taxon>robinioid clade</taxon>
        <taxon>Loteae</taxon>
        <taxon>Lotus</taxon>
    </lineage>
</organism>
<keyword evidence="5" id="KW-0539">Nucleus</keyword>
<keyword evidence="4" id="KW-0804">Transcription</keyword>
<evidence type="ECO:0008006" key="8">
    <source>
        <dbReference type="Google" id="ProtNLM"/>
    </source>
</evidence>
<feature type="region of interest" description="Disordered" evidence="6">
    <location>
        <begin position="90"/>
        <end position="127"/>
    </location>
</feature>
<sequence length="347" mass="39385">MTKRLQLVVSPAGAPVEFVGTSYTGEAAAGHRAMYALGVFDKKAQTLKVVPIAANKIFRLEPKVKALEALDKEPAISTVEELTPADSALKQRQTTAMLGTKRDIERNRRKDALRQGDDPESQKNLGEKVKDVAVNKEALESTEVHVSRNLPPYDASATTPQEAYILDKIIPKKEWEYLEDIYDMLQLGEEADFSAYPTFISNRIARLKGIKDEAEKKKMSCIFSYLNHLIKFKDQRTMQGVSSAKSHKIPPILRYKFSSMFGATESRRLPNDELNLLICYVLVLTLFSDEFRTDYTDISKDLRMSVLLVRQHYSDLGCKFLSQNKISYATLPVPLKFPDSKQRKRKR</sequence>
<dbReference type="GO" id="GO:0005730">
    <property type="term" value="C:nucleolus"/>
    <property type="evidence" value="ECO:0007669"/>
    <property type="project" value="UniProtKB-SubCell"/>
</dbReference>
<keyword evidence="3" id="KW-0240">DNA-directed RNA polymerase</keyword>
<name>I3SLR3_LOTJA</name>
<dbReference type="AlphaFoldDB" id="I3SLR3"/>
<evidence type="ECO:0000256" key="1">
    <source>
        <dbReference type="ARBA" id="ARBA00004604"/>
    </source>
</evidence>
<evidence type="ECO:0000256" key="2">
    <source>
        <dbReference type="ARBA" id="ARBA00009430"/>
    </source>
</evidence>
<evidence type="ECO:0000256" key="6">
    <source>
        <dbReference type="SAM" id="MobiDB-lite"/>
    </source>
</evidence>
<dbReference type="InterPro" id="IPR009668">
    <property type="entry name" value="RNA_pol-assoc_fac_A49-like"/>
</dbReference>
<dbReference type="GO" id="GO:0003677">
    <property type="term" value="F:DNA binding"/>
    <property type="evidence" value="ECO:0007669"/>
    <property type="project" value="InterPro"/>
</dbReference>
<dbReference type="PANTHER" id="PTHR14440">
    <property type="entry name" value="DNA-DIRECTED RNA POLYMERASE I SUBUNIT RPA49"/>
    <property type="match status" value="1"/>
</dbReference>
<dbReference type="EMBL" id="BT141411">
    <property type="protein sequence ID" value="AFK41205.1"/>
    <property type="molecule type" value="mRNA"/>
</dbReference>
<dbReference type="GO" id="GO:0000428">
    <property type="term" value="C:DNA-directed RNA polymerase complex"/>
    <property type="evidence" value="ECO:0007669"/>
    <property type="project" value="UniProtKB-KW"/>
</dbReference>
<evidence type="ECO:0000256" key="5">
    <source>
        <dbReference type="ARBA" id="ARBA00023242"/>
    </source>
</evidence>
<protein>
    <recommendedName>
        <fullName evidence="8">DNA-directed RNA polymerase I subunit rpa49</fullName>
    </recommendedName>
</protein>
<reference evidence="7" key="1">
    <citation type="submission" date="2012-05" db="EMBL/GenBank/DDBJ databases">
        <authorList>
            <person name="Krishnakumar V."/>
            <person name="Cheung F."/>
            <person name="Xiao Y."/>
            <person name="Chan A."/>
            <person name="Moskal W.A."/>
            <person name="Town C.D."/>
        </authorList>
    </citation>
    <scope>NUCLEOTIDE SEQUENCE</scope>
</reference>